<dbReference type="EMBL" id="JBEPSH010000005">
    <property type="protein sequence ID" value="MET4577417.1"/>
    <property type="molecule type" value="Genomic_DNA"/>
</dbReference>
<dbReference type="Pfam" id="PF01381">
    <property type="entry name" value="HTH_3"/>
    <property type="match status" value="1"/>
</dbReference>
<evidence type="ECO:0000259" key="1">
    <source>
        <dbReference type="PROSITE" id="PS50943"/>
    </source>
</evidence>
<protein>
    <submittedName>
        <fullName evidence="2">HTH-type transcriptional regulator/antitoxin HipB</fullName>
    </submittedName>
</protein>
<evidence type="ECO:0000313" key="2">
    <source>
        <dbReference type="EMBL" id="MET4577417.1"/>
    </source>
</evidence>
<reference evidence="2 3" key="1">
    <citation type="submission" date="2024-06" db="EMBL/GenBank/DDBJ databases">
        <title>Sorghum-associated microbial communities from plants grown in Nebraska, USA.</title>
        <authorList>
            <person name="Schachtman D."/>
        </authorList>
    </citation>
    <scope>NUCLEOTIDE SEQUENCE [LARGE SCALE GENOMIC DNA]</scope>
    <source>
        <strain evidence="2 3">2709</strain>
    </source>
</reference>
<sequence length="87" mass="9441">MLNRTQRIVTSAQLGTLLVSVRKSRKLTQAQLGARLGLSQKRVSELELASGTLSVDQLLAICAQLGLQLNVQLRDDTPPARDSATAW</sequence>
<dbReference type="SMART" id="SM00530">
    <property type="entry name" value="HTH_XRE"/>
    <property type="match status" value="1"/>
</dbReference>
<proteinExistence type="predicted"/>
<feature type="domain" description="HTH cro/C1-type" evidence="1">
    <location>
        <begin position="18"/>
        <end position="72"/>
    </location>
</feature>
<dbReference type="CDD" id="cd00093">
    <property type="entry name" value="HTH_XRE"/>
    <property type="match status" value="1"/>
</dbReference>
<name>A0ABV2Q915_9BURK</name>
<evidence type="ECO:0000313" key="3">
    <source>
        <dbReference type="Proteomes" id="UP001549320"/>
    </source>
</evidence>
<dbReference type="RefSeq" id="WP_354443797.1">
    <property type="nucleotide sequence ID" value="NZ_JBEPSH010000005.1"/>
</dbReference>
<keyword evidence="3" id="KW-1185">Reference proteome</keyword>
<dbReference type="Proteomes" id="UP001549320">
    <property type="component" value="Unassembled WGS sequence"/>
</dbReference>
<dbReference type="PROSITE" id="PS50943">
    <property type="entry name" value="HTH_CROC1"/>
    <property type="match status" value="1"/>
</dbReference>
<comment type="caution">
    <text evidence="2">The sequence shown here is derived from an EMBL/GenBank/DDBJ whole genome shotgun (WGS) entry which is preliminary data.</text>
</comment>
<dbReference type="InterPro" id="IPR010982">
    <property type="entry name" value="Lambda_DNA-bd_dom_sf"/>
</dbReference>
<dbReference type="SUPFAM" id="SSF47413">
    <property type="entry name" value="lambda repressor-like DNA-binding domains"/>
    <property type="match status" value="1"/>
</dbReference>
<dbReference type="Gene3D" id="1.10.260.40">
    <property type="entry name" value="lambda repressor-like DNA-binding domains"/>
    <property type="match status" value="1"/>
</dbReference>
<accession>A0ABV2Q915</accession>
<organism evidence="2 3">
    <name type="scientific">Ottowia thiooxydans</name>
    <dbReference type="NCBI Taxonomy" id="219182"/>
    <lineage>
        <taxon>Bacteria</taxon>
        <taxon>Pseudomonadati</taxon>
        <taxon>Pseudomonadota</taxon>
        <taxon>Betaproteobacteria</taxon>
        <taxon>Burkholderiales</taxon>
        <taxon>Comamonadaceae</taxon>
        <taxon>Ottowia</taxon>
    </lineage>
</organism>
<gene>
    <name evidence="2" type="ORF">ABIE13_002528</name>
</gene>
<dbReference type="InterPro" id="IPR001387">
    <property type="entry name" value="Cro/C1-type_HTH"/>
</dbReference>